<gene>
    <name evidence="2" type="ORF">SAMN05660860_01473</name>
</gene>
<dbReference type="OrthoDB" id="5471789at2"/>
<evidence type="ECO:0000313" key="2">
    <source>
        <dbReference type="EMBL" id="SDL93526.1"/>
    </source>
</evidence>
<organism evidence="2 3">
    <name type="scientific">Geoalkalibacter ferrihydriticus</name>
    <dbReference type="NCBI Taxonomy" id="392333"/>
    <lineage>
        <taxon>Bacteria</taxon>
        <taxon>Pseudomonadati</taxon>
        <taxon>Thermodesulfobacteriota</taxon>
        <taxon>Desulfuromonadia</taxon>
        <taxon>Desulfuromonadales</taxon>
        <taxon>Geoalkalibacteraceae</taxon>
        <taxon>Geoalkalibacter</taxon>
    </lineage>
</organism>
<feature type="transmembrane region" description="Helical" evidence="1">
    <location>
        <begin position="164"/>
        <end position="187"/>
    </location>
</feature>
<feature type="transmembrane region" description="Helical" evidence="1">
    <location>
        <begin position="93"/>
        <end position="111"/>
    </location>
</feature>
<evidence type="ECO:0000313" key="3">
    <source>
        <dbReference type="Proteomes" id="UP000182146"/>
    </source>
</evidence>
<dbReference type="Proteomes" id="UP000182146">
    <property type="component" value="Unassembled WGS sequence"/>
</dbReference>
<dbReference type="PANTHER" id="PTHR35337:SF1">
    <property type="entry name" value="SLR1478 PROTEIN"/>
    <property type="match status" value="1"/>
</dbReference>
<dbReference type="RefSeq" id="WP_052446245.1">
    <property type="nucleotide sequence ID" value="NZ_FNGU01000003.1"/>
</dbReference>
<dbReference type="PANTHER" id="PTHR35337">
    <property type="entry name" value="SLR1478 PROTEIN"/>
    <property type="match status" value="1"/>
</dbReference>
<dbReference type="STRING" id="392333.SAMN05660860_01473"/>
<keyword evidence="1" id="KW-0812">Transmembrane</keyword>
<reference evidence="2 3" key="1">
    <citation type="submission" date="2016-10" db="EMBL/GenBank/DDBJ databases">
        <authorList>
            <person name="de Groot N.N."/>
        </authorList>
    </citation>
    <scope>NUCLEOTIDE SEQUENCE [LARGE SCALE GENOMIC DNA]</scope>
    <source>
        <strain evidence="2 3">DSM 17813</strain>
    </source>
</reference>
<feature type="transmembrane region" description="Helical" evidence="1">
    <location>
        <begin position="21"/>
        <end position="45"/>
    </location>
</feature>
<dbReference type="EMBL" id="FNGU01000003">
    <property type="protein sequence ID" value="SDL93526.1"/>
    <property type="molecule type" value="Genomic_DNA"/>
</dbReference>
<proteinExistence type="predicted"/>
<dbReference type="AlphaFoldDB" id="A0A1G9P423"/>
<name>A0A1G9P423_9BACT</name>
<sequence>MISLLRAEGSFRQRVFALLGEARWCILAALILFLLGVVFGPLYPAPGLHLAEALFEMAQALHDKSLLQIAVAIFVRNLSAVTFALLLGVGLGLLPVAAALLNGWLAGVVIAEQPGALWMILPHGVFELPAVFIAWGLGIWCGLWVTAPAPFVALKTRLKKSLWLLLRLIVPLLAIAAFIEASLIAWLTS</sequence>
<feature type="transmembrane region" description="Helical" evidence="1">
    <location>
        <begin position="65"/>
        <end position="86"/>
    </location>
</feature>
<keyword evidence="1" id="KW-1133">Transmembrane helix</keyword>
<feature type="transmembrane region" description="Helical" evidence="1">
    <location>
        <begin position="131"/>
        <end position="152"/>
    </location>
</feature>
<dbReference type="Pfam" id="PF01944">
    <property type="entry name" value="SpoIIM"/>
    <property type="match status" value="1"/>
</dbReference>
<accession>A0A1G9P423</accession>
<protein>
    <submittedName>
        <fullName evidence="2">Stage II sporulation protein M</fullName>
    </submittedName>
</protein>
<dbReference type="InterPro" id="IPR002798">
    <property type="entry name" value="SpoIIM-like"/>
</dbReference>
<evidence type="ECO:0000256" key="1">
    <source>
        <dbReference type="SAM" id="Phobius"/>
    </source>
</evidence>
<keyword evidence="1" id="KW-0472">Membrane</keyword>